<proteinExistence type="predicted"/>
<protein>
    <submittedName>
        <fullName evidence="1">Uncharacterized protein</fullName>
    </submittedName>
</protein>
<evidence type="ECO:0000313" key="1">
    <source>
        <dbReference type="EMBL" id="VDP54617.1"/>
    </source>
</evidence>
<sequence>MFKQLFLSKLPQQMQAVLISFQNNALDELAASANPILEITISPNAEDFSVKEKPQTAQNDITELNHTRNFVTTVNDHTPLEETPHIGDLSLDLERLITLAGAGIITSTKVLQKQQKTLQFSQLKIDRHEK</sequence>
<evidence type="ECO:0000313" key="2">
    <source>
        <dbReference type="Proteomes" id="UP000269396"/>
    </source>
</evidence>
<dbReference type="Proteomes" id="UP000269396">
    <property type="component" value="Unassembled WGS sequence"/>
</dbReference>
<keyword evidence="2" id="KW-1185">Reference proteome</keyword>
<accession>A0A183P7Y4</accession>
<dbReference type="AlphaFoldDB" id="A0A183P7Y4"/>
<organism evidence="1 2">
    <name type="scientific">Schistosoma mattheei</name>
    <dbReference type="NCBI Taxonomy" id="31246"/>
    <lineage>
        <taxon>Eukaryota</taxon>
        <taxon>Metazoa</taxon>
        <taxon>Spiralia</taxon>
        <taxon>Lophotrochozoa</taxon>
        <taxon>Platyhelminthes</taxon>
        <taxon>Trematoda</taxon>
        <taxon>Digenea</taxon>
        <taxon>Strigeidida</taxon>
        <taxon>Schistosomatoidea</taxon>
        <taxon>Schistosomatidae</taxon>
        <taxon>Schistosoma</taxon>
    </lineage>
</organism>
<dbReference type="EMBL" id="UZAL01030596">
    <property type="protein sequence ID" value="VDP54617.1"/>
    <property type="molecule type" value="Genomic_DNA"/>
</dbReference>
<gene>
    <name evidence="1" type="ORF">SMTD_LOCUS10470</name>
</gene>
<reference evidence="1 2" key="1">
    <citation type="submission" date="2018-11" db="EMBL/GenBank/DDBJ databases">
        <authorList>
            <consortium name="Pathogen Informatics"/>
        </authorList>
    </citation>
    <scope>NUCLEOTIDE SEQUENCE [LARGE SCALE GENOMIC DNA]</scope>
    <source>
        <strain>Denwood</strain>
        <strain evidence="2">Zambia</strain>
    </source>
</reference>
<name>A0A183P7Y4_9TREM</name>